<dbReference type="Proteomes" id="UP001066276">
    <property type="component" value="Chromosome 3_2"/>
</dbReference>
<dbReference type="GO" id="GO:0097731">
    <property type="term" value="C:9+0 non-motile cilium"/>
    <property type="evidence" value="ECO:0007669"/>
    <property type="project" value="TreeGrafter"/>
</dbReference>
<accession>A0AAV7U013</accession>
<dbReference type="GO" id="GO:0120160">
    <property type="term" value="F:intraciliary transport particle A binding"/>
    <property type="evidence" value="ECO:0007669"/>
    <property type="project" value="TreeGrafter"/>
</dbReference>
<name>A0AAV7U013_PLEWA</name>
<keyword evidence="2" id="KW-1185">Reference proteome</keyword>
<dbReference type="PANTHER" id="PTHR35543">
    <property type="entry name" value="PROTEIN C11ORF74"/>
    <property type="match status" value="1"/>
</dbReference>
<comment type="caution">
    <text evidence="1">The sequence shown here is derived from an EMBL/GenBank/DDBJ whole genome shotgun (WGS) entry which is preliminary data.</text>
</comment>
<evidence type="ECO:0000313" key="1">
    <source>
        <dbReference type="EMBL" id="KAJ1182350.1"/>
    </source>
</evidence>
<dbReference type="GO" id="GO:0007283">
    <property type="term" value="P:spermatogenesis"/>
    <property type="evidence" value="ECO:0007669"/>
    <property type="project" value="TreeGrafter"/>
</dbReference>
<dbReference type="EMBL" id="JANPWB010000006">
    <property type="protein sequence ID" value="KAJ1182350.1"/>
    <property type="molecule type" value="Genomic_DNA"/>
</dbReference>
<reference evidence="1" key="1">
    <citation type="journal article" date="2022" name="bioRxiv">
        <title>Sequencing and chromosome-scale assembly of the giantPleurodeles waltlgenome.</title>
        <authorList>
            <person name="Brown T."/>
            <person name="Elewa A."/>
            <person name="Iarovenko S."/>
            <person name="Subramanian E."/>
            <person name="Araus A.J."/>
            <person name="Petzold A."/>
            <person name="Susuki M."/>
            <person name="Suzuki K.-i.T."/>
            <person name="Hayashi T."/>
            <person name="Toyoda A."/>
            <person name="Oliveira C."/>
            <person name="Osipova E."/>
            <person name="Leigh N.D."/>
            <person name="Simon A."/>
            <person name="Yun M.H."/>
        </authorList>
    </citation>
    <scope>NUCLEOTIDE SEQUENCE</scope>
    <source>
        <strain evidence="1">20211129_DDA</strain>
        <tissue evidence="1">Liver</tissue>
    </source>
</reference>
<organism evidence="1 2">
    <name type="scientific">Pleurodeles waltl</name>
    <name type="common">Iberian ribbed newt</name>
    <dbReference type="NCBI Taxonomy" id="8319"/>
    <lineage>
        <taxon>Eukaryota</taxon>
        <taxon>Metazoa</taxon>
        <taxon>Chordata</taxon>
        <taxon>Craniata</taxon>
        <taxon>Vertebrata</taxon>
        <taxon>Euteleostomi</taxon>
        <taxon>Amphibia</taxon>
        <taxon>Batrachia</taxon>
        <taxon>Caudata</taxon>
        <taxon>Salamandroidea</taxon>
        <taxon>Salamandridae</taxon>
        <taxon>Pleurodelinae</taxon>
        <taxon>Pleurodeles</taxon>
    </lineage>
</organism>
<gene>
    <name evidence="1" type="ORF">NDU88_007542</name>
</gene>
<dbReference type="InterPro" id="IPR040028">
    <property type="entry name" value="IFTAP"/>
</dbReference>
<dbReference type="GO" id="GO:0007340">
    <property type="term" value="P:acrosome reaction"/>
    <property type="evidence" value="ECO:0007669"/>
    <property type="project" value="TreeGrafter"/>
</dbReference>
<dbReference type="PANTHER" id="PTHR35543:SF1">
    <property type="entry name" value="INTRAFLAGELLAR TRANSPORT-ASSOCIATED PROTEIN"/>
    <property type="match status" value="1"/>
</dbReference>
<sequence length="233" mass="26122">MPEGSTEGYLACHQNAIMEEDKKIQEVLDQFLSSHEQTYKEFLNGFTHLSTDTENLSGWTSDSFLLENSGSSAPQSCTSKVSEMKKGLSDSTTMTTLQPTDEEQILIDADRRVGGCNLDDLSLAGRLKVDNFFTVDTDEADEEMAQMIGAELLPGEAEDEVKCYVPSITRRTQLQLRTLPETHRSNQKTEESTRDDVEPFCLDQNFDYDSVVLTPKYTKAEMKAMVEARMASD</sequence>
<protein>
    <submittedName>
        <fullName evidence="1">Uncharacterized protein</fullName>
    </submittedName>
</protein>
<dbReference type="AlphaFoldDB" id="A0AAV7U013"/>
<dbReference type="Pfam" id="PF17722">
    <property type="entry name" value="IFTAP"/>
    <property type="match status" value="1"/>
</dbReference>
<proteinExistence type="predicted"/>
<evidence type="ECO:0000313" key="2">
    <source>
        <dbReference type="Proteomes" id="UP001066276"/>
    </source>
</evidence>
<dbReference type="GO" id="GO:0005829">
    <property type="term" value="C:cytosol"/>
    <property type="evidence" value="ECO:0007669"/>
    <property type="project" value="TreeGrafter"/>
</dbReference>